<dbReference type="EMBL" id="JAUIRO010000004">
    <property type="protein sequence ID" value="KAK0718184.1"/>
    <property type="molecule type" value="Genomic_DNA"/>
</dbReference>
<dbReference type="Pfam" id="PF09044">
    <property type="entry name" value="Kp4"/>
    <property type="match status" value="1"/>
</dbReference>
<dbReference type="GeneID" id="85323240"/>
<name>A0AA40ALU0_9PEZI</name>
<evidence type="ECO:0000313" key="3">
    <source>
        <dbReference type="EMBL" id="KAK0718184.1"/>
    </source>
</evidence>
<evidence type="ECO:0000313" key="4">
    <source>
        <dbReference type="Proteomes" id="UP001172101"/>
    </source>
</evidence>
<dbReference type="InterPro" id="IPR011329">
    <property type="entry name" value="Killer_tox_Kp4/SMK"/>
</dbReference>
<proteinExistence type="predicted"/>
<feature type="chain" id="PRO_5041337846" evidence="1">
    <location>
        <begin position="21"/>
        <end position="128"/>
    </location>
</feature>
<dbReference type="Gene3D" id="3.30.430.10">
    <property type="entry name" value="Killer Toxin P4, subunit A"/>
    <property type="match status" value="1"/>
</dbReference>
<evidence type="ECO:0000259" key="2">
    <source>
        <dbReference type="Pfam" id="PF09044"/>
    </source>
</evidence>
<dbReference type="RefSeq" id="XP_060296977.1">
    <property type="nucleotide sequence ID" value="XM_060439970.1"/>
</dbReference>
<organism evidence="3 4">
    <name type="scientific">Lasiosphaeria miniovina</name>
    <dbReference type="NCBI Taxonomy" id="1954250"/>
    <lineage>
        <taxon>Eukaryota</taxon>
        <taxon>Fungi</taxon>
        <taxon>Dikarya</taxon>
        <taxon>Ascomycota</taxon>
        <taxon>Pezizomycotina</taxon>
        <taxon>Sordariomycetes</taxon>
        <taxon>Sordariomycetidae</taxon>
        <taxon>Sordariales</taxon>
        <taxon>Lasiosphaeriaceae</taxon>
        <taxon>Lasiosphaeria</taxon>
    </lineage>
</organism>
<dbReference type="Proteomes" id="UP001172101">
    <property type="component" value="Unassembled WGS sequence"/>
</dbReference>
<dbReference type="InterPro" id="IPR015131">
    <property type="entry name" value="Killer_tox_Kp4"/>
</dbReference>
<keyword evidence="4" id="KW-1185">Reference proteome</keyword>
<gene>
    <name evidence="3" type="ORF">B0T26DRAFT_676379</name>
</gene>
<feature type="signal peptide" evidence="1">
    <location>
        <begin position="1"/>
        <end position="20"/>
    </location>
</feature>
<reference evidence="3" key="1">
    <citation type="submission" date="2023-06" db="EMBL/GenBank/DDBJ databases">
        <title>Genome-scale phylogeny and comparative genomics of the fungal order Sordariales.</title>
        <authorList>
            <consortium name="Lawrence Berkeley National Laboratory"/>
            <person name="Hensen N."/>
            <person name="Bonometti L."/>
            <person name="Westerberg I."/>
            <person name="Brannstrom I.O."/>
            <person name="Guillou S."/>
            <person name="Cros-Aarteil S."/>
            <person name="Calhoun S."/>
            <person name="Haridas S."/>
            <person name="Kuo A."/>
            <person name="Mondo S."/>
            <person name="Pangilinan J."/>
            <person name="Riley R."/>
            <person name="LaButti K."/>
            <person name="Andreopoulos B."/>
            <person name="Lipzen A."/>
            <person name="Chen C."/>
            <person name="Yanf M."/>
            <person name="Daum C."/>
            <person name="Ng V."/>
            <person name="Clum A."/>
            <person name="Steindorff A."/>
            <person name="Ohm R."/>
            <person name="Martin F."/>
            <person name="Silar P."/>
            <person name="Natvig D."/>
            <person name="Lalanne C."/>
            <person name="Gautier V."/>
            <person name="Ament-velasquez S.L."/>
            <person name="Kruys A."/>
            <person name="Hutchinson M.I."/>
            <person name="Powell A.J."/>
            <person name="Barry K."/>
            <person name="Miller A.N."/>
            <person name="Grigoriev I.V."/>
            <person name="Debuchy R."/>
            <person name="Gladieux P."/>
            <person name="Thoren M.H."/>
            <person name="Johannesson H."/>
        </authorList>
    </citation>
    <scope>NUCLEOTIDE SEQUENCE</scope>
    <source>
        <strain evidence="3">SMH2392-1A</strain>
    </source>
</reference>
<feature type="domain" description="Killer toxin Kp4" evidence="2">
    <location>
        <begin position="11"/>
        <end position="120"/>
    </location>
</feature>
<dbReference type="GO" id="GO:0005576">
    <property type="term" value="C:extracellular region"/>
    <property type="evidence" value="ECO:0007669"/>
    <property type="project" value="InterPro"/>
</dbReference>
<keyword evidence="1" id="KW-0732">Signal</keyword>
<dbReference type="SUPFAM" id="SSF55221">
    <property type="entry name" value="Yeast killer toxins"/>
    <property type="match status" value="1"/>
</dbReference>
<comment type="caution">
    <text evidence="3">The sequence shown here is derived from an EMBL/GenBank/DDBJ whole genome shotgun (WGS) entry which is preliminary data.</text>
</comment>
<protein>
    <submittedName>
        <fullName evidence="3">Killer toxin</fullName>
    </submittedName>
</protein>
<sequence>MMLPTGLWTAILAGASAVIALGIDWQGSSKCNGQSAWQLTAILNTLQNNDAFAHKCLKLACVNGCLCAFTQNLPSGTQLTANQIKSLAHAIINHGRSTCRSAPLWSHNVAQGQLTFNYVSSICATSHQ</sequence>
<dbReference type="AlphaFoldDB" id="A0AA40ALU0"/>
<evidence type="ECO:0000256" key="1">
    <source>
        <dbReference type="SAM" id="SignalP"/>
    </source>
</evidence>
<accession>A0AA40ALU0</accession>